<evidence type="ECO:0000313" key="2">
    <source>
        <dbReference type="EMBL" id="MDQ0320308.1"/>
    </source>
</evidence>
<evidence type="ECO:0000313" key="3">
    <source>
        <dbReference type="Proteomes" id="UP001230207"/>
    </source>
</evidence>
<name>A0ABU0BPY1_9HYPH</name>
<dbReference type="EMBL" id="JAUSVF010000001">
    <property type="protein sequence ID" value="MDQ0320308.1"/>
    <property type="molecule type" value="Genomic_DNA"/>
</dbReference>
<accession>A0ABU0BPY1</accession>
<dbReference type="RefSeq" id="WP_307229950.1">
    <property type="nucleotide sequence ID" value="NZ_JAUSVF010000001.1"/>
</dbReference>
<protein>
    <recommendedName>
        <fullName evidence="4">Transposase</fullName>
    </recommendedName>
</protein>
<comment type="caution">
    <text evidence="2">The sequence shown here is derived from an EMBL/GenBank/DDBJ whole genome shotgun (WGS) entry which is preliminary data.</text>
</comment>
<keyword evidence="3" id="KW-1185">Reference proteome</keyword>
<evidence type="ECO:0008006" key="4">
    <source>
        <dbReference type="Google" id="ProtNLM"/>
    </source>
</evidence>
<reference evidence="2 3" key="1">
    <citation type="submission" date="2023-07" db="EMBL/GenBank/DDBJ databases">
        <title>Genomic Encyclopedia of Type Strains, Phase IV (KMG-IV): sequencing the most valuable type-strain genomes for metagenomic binning, comparative biology and taxonomic classification.</title>
        <authorList>
            <person name="Goeker M."/>
        </authorList>
    </citation>
    <scope>NUCLEOTIDE SEQUENCE [LARGE SCALE GENOMIC DNA]</scope>
    <source>
        <strain evidence="2 3">DSM 1112</strain>
    </source>
</reference>
<keyword evidence="1" id="KW-1133">Transmembrane helix</keyword>
<feature type="transmembrane region" description="Helical" evidence="1">
    <location>
        <begin position="21"/>
        <end position="37"/>
    </location>
</feature>
<evidence type="ECO:0000256" key="1">
    <source>
        <dbReference type="SAM" id="Phobius"/>
    </source>
</evidence>
<gene>
    <name evidence="2" type="ORF">QO002_002446</name>
</gene>
<keyword evidence="1" id="KW-0812">Transmembrane</keyword>
<proteinExistence type="predicted"/>
<sequence>MNIIMEVKAARSRRKSVISKLLFRYVFILFYFCSLVKQRNGIYDVLRRDTLRNQPVKQTDRTGQTNLLPRGGWHNLLESKLAVWAVVFCRSMPMLHLTC</sequence>
<dbReference type="Proteomes" id="UP001230207">
    <property type="component" value="Unassembled WGS sequence"/>
</dbReference>
<keyword evidence="1" id="KW-0472">Membrane</keyword>
<organism evidence="2 3">
    <name type="scientific">Pararhizobium capsulatum DSM 1112</name>
    <dbReference type="NCBI Taxonomy" id="1121113"/>
    <lineage>
        <taxon>Bacteria</taxon>
        <taxon>Pseudomonadati</taxon>
        <taxon>Pseudomonadota</taxon>
        <taxon>Alphaproteobacteria</taxon>
        <taxon>Hyphomicrobiales</taxon>
        <taxon>Rhizobiaceae</taxon>
        <taxon>Rhizobium/Agrobacterium group</taxon>
        <taxon>Pararhizobium</taxon>
    </lineage>
</organism>